<sequence>MEEKHIKATNSDGEIRPCLSHFKFYIGQTGHKEDNPLLDFNRLRDGSELGIEFTISGLNRIYINDESNAISLVVLYYERVGQIGFKLNNLWSVELNDKDMKDSYKTFKISLTKVYLDLVKRKYDMYLNYPLIKIITLPGKFDFEELDEETLSHWMTWSQHNELLCAKIPMIPESEE</sequence>
<dbReference type="EMBL" id="LR962863">
    <property type="protein sequence ID" value="CAD7359806.1"/>
    <property type="molecule type" value="Genomic_DNA"/>
</dbReference>
<reference evidence="1 3" key="2">
    <citation type="submission" date="2020-11" db="EMBL/GenBank/DDBJ databases">
        <authorList>
            <consortium name="Pathogen Informatics"/>
        </authorList>
    </citation>
    <scope>NUCLEOTIDE SEQUENCE [LARGE SCALE GENOMIC DNA]</scope>
    <source>
        <strain evidence="1 3">NCTC12218</strain>
    </source>
</reference>
<dbReference type="RefSeq" id="WP_207554647.1">
    <property type="nucleotide sequence ID" value="NZ_CALYJJ010000001.1"/>
</dbReference>
<dbReference type="AlphaFoldDB" id="A0A7Z7QQ48"/>
<evidence type="ECO:0000313" key="1">
    <source>
        <dbReference type="EMBL" id="CAD7359806.1"/>
    </source>
</evidence>
<name>A0A7Z7QQ48_STASC</name>
<evidence type="ECO:0000313" key="3">
    <source>
        <dbReference type="Proteomes" id="UP000264146"/>
    </source>
</evidence>
<reference evidence="2" key="1">
    <citation type="submission" date="2018-06" db="EMBL/GenBank/DDBJ databases">
        <authorList>
            <consortium name="Pathogen Informatics"/>
            <person name="Doyle S."/>
        </authorList>
    </citation>
    <scope>NUCLEOTIDE SEQUENCE [LARGE SCALE GENOMIC DNA]</scope>
    <source>
        <strain evidence="2">NCTC12218</strain>
    </source>
</reference>
<proteinExistence type="predicted"/>
<protein>
    <submittedName>
        <fullName evidence="2">Uncharacterized protein</fullName>
    </submittedName>
</protein>
<evidence type="ECO:0000313" key="2">
    <source>
        <dbReference type="EMBL" id="SUM88984.1"/>
    </source>
</evidence>
<organism evidence="2">
    <name type="scientific">Staphylococcus schleiferi</name>
    <dbReference type="NCBI Taxonomy" id="1295"/>
    <lineage>
        <taxon>Bacteria</taxon>
        <taxon>Bacillati</taxon>
        <taxon>Bacillota</taxon>
        <taxon>Bacilli</taxon>
        <taxon>Bacillales</taxon>
        <taxon>Staphylococcaceae</taxon>
        <taxon>Staphylococcus</taxon>
    </lineage>
</organism>
<accession>A0A7Z7QQ48</accession>
<dbReference type="EMBL" id="UHEF01000001">
    <property type="protein sequence ID" value="SUM88984.1"/>
    <property type="molecule type" value="Genomic_DNA"/>
</dbReference>
<gene>
    <name evidence="2" type="ORF">NCTC12218_01468</name>
</gene>
<dbReference type="Proteomes" id="UP000264146">
    <property type="component" value="Chromosome"/>
</dbReference>